<feature type="binding site" evidence="5">
    <location>
        <position position="316"/>
    </location>
    <ligand>
        <name>Ca(2+)</name>
        <dbReference type="ChEBI" id="CHEBI:29108"/>
        <label>1</label>
        <note>catalytic</note>
    </ligand>
</feature>
<dbReference type="Pfam" id="PF01731">
    <property type="entry name" value="Arylesterase"/>
    <property type="match status" value="1"/>
</dbReference>
<dbReference type="OrthoDB" id="5307922at2759"/>
<evidence type="ECO:0000256" key="4">
    <source>
        <dbReference type="ARBA" id="ARBA00023180"/>
    </source>
</evidence>
<dbReference type="PANTHER" id="PTHR11799:SF12">
    <property type="entry name" value="PARAOXONASE-RELATED"/>
    <property type="match status" value="1"/>
</dbReference>
<keyword evidence="5" id="KW-0479">Metal-binding</keyword>
<feature type="binding site" evidence="5">
    <location>
        <position position="317"/>
    </location>
    <ligand>
        <name>Ca(2+)</name>
        <dbReference type="ChEBI" id="CHEBI:29108"/>
        <label>1</label>
        <note>catalytic</note>
    </ligand>
</feature>
<evidence type="ECO:0008006" key="9">
    <source>
        <dbReference type="Google" id="ProtNLM"/>
    </source>
</evidence>
<dbReference type="GO" id="GO:0046872">
    <property type="term" value="F:metal ion binding"/>
    <property type="evidence" value="ECO:0007669"/>
    <property type="project" value="UniProtKB-KW"/>
</dbReference>
<dbReference type="InterPro" id="IPR011042">
    <property type="entry name" value="6-blade_b-propeller_TolB-like"/>
</dbReference>
<evidence type="ECO:0000256" key="6">
    <source>
        <dbReference type="SAM" id="Phobius"/>
    </source>
</evidence>
<evidence type="ECO:0000256" key="1">
    <source>
        <dbReference type="ARBA" id="ARBA00008595"/>
    </source>
</evidence>
<dbReference type="EMBL" id="ML220113">
    <property type="protein sequence ID" value="TGZ84178.1"/>
    <property type="molecule type" value="Genomic_DNA"/>
</dbReference>
<evidence type="ECO:0000313" key="8">
    <source>
        <dbReference type="Proteomes" id="UP000298138"/>
    </source>
</evidence>
<evidence type="ECO:0000256" key="2">
    <source>
        <dbReference type="ARBA" id="ARBA00022801"/>
    </source>
</evidence>
<dbReference type="PANTHER" id="PTHR11799">
    <property type="entry name" value="PARAOXONASE"/>
    <property type="match status" value="1"/>
</dbReference>
<organism evidence="7 8">
    <name type="scientific">Ascodesmis nigricans</name>
    <dbReference type="NCBI Taxonomy" id="341454"/>
    <lineage>
        <taxon>Eukaryota</taxon>
        <taxon>Fungi</taxon>
        <taxon>Dikarya</taxon>
        <taxon>Ascomycota</taxon>
        <taxon>Pezizomycotina</taxon>
        <taxon>Pezizomycetes</taxon>
        <taxon>Pezizales</taxon>
        <taxon>Ascodesmidaceae</taxon>
        <taxon>Ascodesmis</taxon>
    </lineage>
</organism>
<dbReference type="Gene3D" id="2.120.10.30">
    <property type="entry name" value="TolB, C-terminal domain"/>
    <property type="match status" value="1"/>
</dbReference>
<dbReference type="InParanoid" id="A0A4S2N4K5"/>
<dbReference type="SUPFAM" id="SSF63829">
    <property type="entry name" value="Calcium-dependent phosphotriesterase"/>
    <property type="match status" value="1"/>
</dbReference>
<feature type="binding site" evidence="5">
    <location>
        <position position="266"/>
    </location>
    <ligand>
        <name>Ca(2+)</name>
        <dbReference type="ChEBI" id="CHEBI:29108"/>
        <label>1</label>
        <note>catalytic</note>
    </ligand>
</feature>
<feature type="transmembrane region" description="Helical" evidence="6">
    <location>
        <begin position="7"/>
        <end position="26"/>
    </location>
</feature>
<keyword evidence="5" id="KW-0106">Calcium</keyword>
<evidence type="ECO:0000256" key="5">
    <source>
        <dbReference type="PIRSR" id="PIRSR602640-2"/>
    </source>
</evidence>
<keyword evidence="3" id="KW-1015">Disulfide bond</keyword>
<keyword evidence="6" id="KW-0812">Transmembrane</keyword>
<proteinExistence type="inferred from homology"/>
<dbReference type="InterPro" id="IPR051288">
    <property type="entry name" value="Serum_paraoxonase/arylesterase"/>
</dbReference>
<accession>A0A4S2N4K5</accession>
<dbReference type="GO" id="GO:0004064">
    <property type="term" value="F:arylesterase activity"/>
    <property type="evidence" value="ECO:0007669"/>
    <property type="project" value="InterPro"/>
</dbReference>
<feature type="binding site" evidence="5">
    <location>
        <position position="205"/>
    </location>
    <ligand>
        <name>Ca(2+)</name>
        <dbReference type="ChEBI" id="CHEBI:29108"/>
        <label>1</label>
        <note>catalytic</note>
    </ligand>
</feature>
<protein>
    <recommendedName>
        <fullName evidence="9">Calcium-dependent phosphotriesterase</fullName>
    </recommendedName>
</protein>
<comment type="cofactor">
    <cofactor evidence="5">
        <name>Ca(2+)</name>
        <dbReference type="ChEBI" id="CHEBI:29108"/>
    </cofactor>
    <text evidence="5">Binds 2 calcium ions per subunit.</text>
</comment>
<keyword evidence="2" id="KW-0378">Hydrolase</keyword>
<sequence length="452" mass="50234">MGSYTRYLAPTLVAGIAMTAVLVPHYKALNSVINLYTDFTETDLHLAEFNKSCTRRHPDILTGCEDMYLHGSTIYAACQADSSMPNWNSWGRLIYTPGVNQVPGDKLYKWDLDTDVVTELELRGFPQTNGSAAERSFLGMDVNVLPNGKLSLYVINLLPIGNVIDKFSHDPSTNALEHVIRIPTDKPREEDAPENKDPAVPKYPNSVFALPELDDEHAIFVSNDHYYEQPWLKLWEYGALRPTTWLSYYSKSTGWKLVRDKIVSANGVTGNKEPKDRKIYVAAPMTGLVHVLQPKAGGAPYELEHVQDINVKMPADNPKLVGDDLWVPGLARGLLLDAYLFSQKGALTPLTDGGPGMIIKRVNTNQLGSGFFGEGYTSDPVVETIVVDGYGKVMNVSSTAWFKPYEVQKKLEVEEDREDDDEVEETQDVVKGDLYVTGIKSKGILVCKNIEA</sequence>
<evidence type="ECO:0000313" key="7">
    <source>
        <dbReference type="EMBL" id="TGZ84178.1"/>
    </source>
</evidence>
<dbReference type="AlphaFoldDB" id="A0A4S2N4K5"/>
<keyword evidence="8" id="KW-1185">Reference proteome</keyword>
<evidence type="ECO:0000256" key="3">
    <source>
        <dbReference type="ARBA" id="ARBA00023157"/>
    </source>
</evidence>
<dbReference type="Proteomes" id="UP000298138">
    <property type="component" value="Unassembled WGS sequence"/>
</dbReference>
<reference evidence="7 8" key="1">
    <citation type="submission" date="2019-04" db="EMBL/GenBank/DDBJ databases">
        <title>Comparative genomics and transcriptomics to analyze fruiting body development in filamentous ascomycetes.</title>
        <authorList>
            <consortium name="DOE Joint Genome Institute"/>
            <person name="Lutkenhaus R."/>
            <person name="Traeger S."/>
            <person name="Breuer J."/>
            <person name="Kuo A."/>
            <person name="Lipzen A."/>
            <person name="Pangilinan J."/>
            <person name="Dilworth D."/>
            <person name="Sandor L."/>
            <person name="Poggeler S."/>
            <person name="Barry K."/>
            <person name="Grigoriev I.V."/>
            <person name="Nowrousian M."/>
        </authorList>
    </citation>
    <scope>NUCLEOTIDE SEQUENCE [LARGE SCALE GENOMIC DNA]</scope>
    <source>
        <strain evidence="7 8">CBS 389.68</strain>
    </source>
</reference>
<dbReference type="InterPro" id="IPR002640">
    <property type="entry name" value="Arylesterase"/>
</dbReference>
<comment type="similarity">
    <text evidence="1">Belongs to the paraoxonase family.</text>
</comment>
<keyword evidence="6" id="KW-1133">Transmembrane helix</keyword>
<name>A0A4S2N4K5_9PEZI</name>
<keyword evidence="4" id="KW-0325">Glycoprotein</keyword>
<keyword evidence="6" id="KW-0472">Membrane</keyword>
<gene>
    <name evidence="7" type="ORF">EX30DRAFT_338731</name>
</gene>